<evidence type="ECO:0000256" key="1">
    <source>
        <dbReference type="SAM" id="MobiDB-lite"/>
    </source>
</evidence>
<feature type="transmembrane region" description="Helical" evidence="2">
    <location>
        <begin position="192"/>
        <end position="220"/>
    </location>
</feature>
<proteinExistence type="predicted"/>
<gene>
    <name evidence="3" type="ORF">Esi_0266_0019</name>
</gene>
<evidence type="ECO:0000256" key="2">
    <source>
        <dbReference type="SAM" id="Phobius"/>
    </source>
</evidence>
<protein>
    <recommendedName>
        <fullName evidence="5">Transmembrane protein</fullName>
    </recommendedName>
</protein>
<dbReference type="Proteomes" id="UP000002630">
    <property type="component" value="Linkage Group LG30"/>
</dbReference>
<evidence type="ECO:0008006" key="5">
    <source>
        <dbReference type="Google" id="ProtNLM"/>
    </source>
</evidence>
<keyword evidence="2" id="KW-0472">Membrane</keyword>
<feature type="region of interest" description="Disordered" evidence="1">
    <location>
        <begin position="293"/>
        <end position="315"/>
    </location>
</feature>
<dbReference type="AlphaFoldDB" id="D7FU59"/>
<accession>D7FU59</accession>
<evidence type="ECO:0000313" key="3">
    <source>
        <dbReference type="EMBL" id="CBJ31586.1"/>
    </source>
</evidence>
<name>D7FU59_ECTSI</name>
<dbReference type="InParanoid" id="D7FU59"/>
<reference evidence="3 4" key="1">
    <citation type="journal article" date="2010" name="Nature">
        <title>The Ectocarpus genome and the independent evolution of multicellularity in brown algae.</title>
        <authorList>
            <person name="Cock J.M."/>
            <person name="Sterck L."/>
            <person name="Rouze P."/>
            <person name="Scornet D."/>
            <person name="Allen A.E."/>
            <person name="Amoutzias G."/>
            <person name="Anthouard V."/>
            <person name="Artiguenave F."/>
            <person name="Aury J.M."/>
            <person name="Badger J.H."/>
            <person name="Beszteri B."/>
            <person name="Billiau K."/>
            <person name="Bonnet E."/>
            <person name="Bothwell J.H."/>
            <person name="Bowler C."/>
            <person name="Boyen C."/>
            <person name="Brownlee C."/>
            <person name="Carrano C.J."/>
            <person name="Charrier B."/>
            <person name="Cho G.Y."/>
            <person name="Coelho S.M."/>
            <person name="Collen J."/>
            <person name="Corre E."/>
            <person name="Da Silva C."/>
            <person name="Delage L."/>
            <person name="Delaroque N."/>
            <person name="Dittami S.M."/>
            <person name="Doulbeau S."/>
            <person name="Elias M."/>
            <person name="Farnham G."/>
            <person name="Gachon C.M."/>
            <person name="Gschloessl B."/>
            <person name="Heesch S."/>
            <person name="Jabbari K."/>
            <person name="Jubin C."/>
            <person name="Kawai H."/>
            <person name="Kimura K."/>
            <person name="Kloareg B."/>
            <person name="Kupper F.C."/>
            <person name="Lang D."/>
            <person name="Le Bail A."/>
            <person name="Leblanc C."/>
            <person name="Lerouge P."/>
            <person name="Lohr M."/>
            <person name="Lopez P.J."/>
            <person name="Martens C."/>
            <person name="Maumus F."/>
            <person name="Michel G."/>
            <person name="Miranda-Saavedra D."/>
            <person name="Morales J."/>
            <person name="Moreau H."/>
            <person name="Motomura T."/>
            <person name="Nagasato C."/>
            <person name="Napoli C.A."/>
            <person name="Nelson D.R."/>
            <person name="Nyvall-Collen P."/>
            <person name="Peters A.F."/>
            <person name="Pommier C."/>
            <person name="Potin P."/>
            <person name="Poulain J."/>
            <person name="Quesneville H."/>
            <person name="Read B."/>
            <person name="Rensing S.A."/>
            <person name="Ritter A."/>
            <person name="Rousvoal S."/>
            <person name="Samanta M."/>
            <person name="Samson G."/>
            <person name="Schroeder D.C."/>
            <person name="Segurens B."/>
            <person name="Strittmatter M."/>
            <person name="Tonon T."/>
            <person name="Tregear J.W."/>
            <person name="Valentin K."/>
            <person name="von Dassow P."/>
            <person name="Yamagishi T."/>
            <person name="Van de Peer Y."/>
            <person name="Wincker P."/>
        </authorList>
    </citation>
    <scope>NUCLEOTIDE SEQUENCE [LARGE SCALE GENOMIC DNA]</scope>
    <source>
        <strain evidence="4">Ec32 / CCAP1310/4</strain>
    </source>
</reference>
<organism evidence="3 4">
    <name type="scientific">Ectocarpus siliculosus</name>
    <name type="common">Brown alga</name>
    <name type="synonym">Conferva siliculosa</name>
    <dbReference type="NCBI Taxonomy" id="2880"/>
    <lineage>
        <taxon>Eukaryota</taxon>
        <taxon>Sar</taxon>
        <taxon>Stramenopiles</taxon>
        <taxon>Ochrophyta</taxon>
        <taxon>PX clade</taxon>
        <taxon>Phaeophyceae</taxon>
        <taxon>Ectocarpales</taxon>
        <taxon>Ectocarpaceae</taxon>
        <taxon>Ectocarpus</taxon>
    </lineage>
</organism>
<feature type="region of interest" description="Disordered" evidence="1">
    <location>
        <begin position="129"/>
        <end position="158"/>
    </location>
</feature>
<keyword evidence="4" id="KW-1185">Reference proteome</keyword>
<keyword evidence="2" id="KW-1133">Transmembrane helix</keyword>
<sequence length="315" mass="34090">MLSFIEHRFARFVFLRERSLSRQRALFGCMHACSDAKNFIPPNASPTVDERETPPAACIYERTAEIGKGEPAAPHSYQQIELRRILITMPSKGTASSWFIRGLLVAFSCLIASCLFLWTSSPPTGGTWEAANGKSPYQAHHHHHPSEEAYHQPPSWSTSGAAAACPGAVEAPVSGDNIGCQGDIQDETSLQLFAWMATCLLAYFLGRCAKLGWIMFVLMVRAMWEAKRRERPDPPAPALGDNDVEGAPANLVEPVPGALVLAANDVEEPPANLAASAVFGSALPLSLRPPAPLPGRSISAPERLISTPGCCHRRE</sequence>
<evidence type="ECO:0000313" key="4">
    <source>
        <dbReference type="Proteomes" id="UP000002630"/>
    </source>
</evidence>
<dbReference type="EMBL" id="FN648449">
    <property type="protein sequence ID" value="CBJ31586.1"/>
    <property type="molecule type" value="Genomic_DNA"/>
</dbReference>
<feature type="transmembrane region" description="Helical" evidence="2">
    <location>
        <begin position="98"/>
        <end position="118"/>
    </location>
</feature>
<keyword evidence="2" id="KW-0812">Transmembrane</keyword>
<dbReference type="EMBL" id="FN649755">
    <property type="protein sequence ID" value="CBJ31586.1"/>
    <property type="molecule type" value="Genomic_DNA"/>
</dbReference>
<dbReference type="OrthoDB" id="10456890at2759"/>